<comment type="caution">
    <text evidence="2">The sequence shown here is derived from an EMBL/GenBank/DDBJ whole genome shotgun (WGS) entry which is preliminary data.</text>
</comment>
<evidence type="ECO:0000313" key="3">
    <source>
        <dbReference type="Proteomes" id="UP000469949"/>
    </source>
</evidence>
<accession>A0A833J2E6</accession>
<protein>
    <recommendedName>
        <fullName evidence="1">DUF6602 domain-containing protein</fullName>
    </recommendedName>
</protein>
<dbReference type="AlphaFoldDB" id="A0A833J2E6"/>
<proteinExistence type="predicted"/>
<dbReference type="RefSeq" id="WP_152278687.1">
    <property type="nucleotide sequence ID" value="NZ_WEKV01000020.1"/>
</dbReference>
<dbReference type="Proteomes" id="UP000469949">
    <property type="component" value="Unassembled WGS sequence"/>
</dbReference>
<feature type="domain" description="DUF6602" evidence="1">
    <location>
        <begin position="31"/>
        <end position="126"/>
    </location>
</feature>
<evidence type="ECO:0000313" key="2">
    <source>
        <dbReference type="EMBL" id="KAB7782176.1"/>
    </source>
</evidence>
<dbReference type="EMBL" id="WEKV01000020">
    <property type="protein sequence ID" value="KAB7782176.1"/>
    <property type="molecule type" value="Genomic_DNA"/>
</dbReference>
<gene>
    <name evidence="2" type="ORF">F8B43_4931</name>
</gene>
<dbReference type="InterPro" id="IPR046537">
    <property type="entry name" value="DUF6602"/>
</dbReference>
<evidence type="ECO:0000259" key="1">
    <source>
        <dbReference type="Pfam" id="PF20247"/>
    </source>
</evidence>
<organism evidence="2 3">
    <name type="scientific">Methylorubrum populi</name>
    <dbReference type="NCBI Taxonomy" id="223967"/>
    <lineage>
        <taxon>Bacteria</taxon>
        <taxon>Pseudomonadati</taxon>
        <taxon>Pseudomonadota</taxon>
        <taxon>Alphaproteobacteria</taxon>
        <taxon>Hyphomicrobiales</taxon>
        <taxon>Methylobacteriaceae</taxon>
        <taxon>Methylorubrum</taxon>
    </lineage>
</organism>
<name>A0A833J2E6_9HYPH</name>
<dbReference type="Pfam" id="PF20247">
    <property type="entry name" value="DUF6602"/>
    <property type="match status" value="1"/>
</dbReference>
<sequence>MPNEHVAHRLAGVLNSLASTYQSTSGFASASTGAARSEFIQKFLKQSLPPAFRIETSGQITDASGTISGEIDIVLESTLFPTMPVVGSEAGRLHFAEGVGAALEIKSDLAGQWDEAIRTGRRLKQLRRNYTGGLFGSRVSGGAHFVIPAIAAGGEYRTIKEYPLKNTVPYFIVGYAGWSRLETIVAKLAEHEEIVDGILQISPPVFASAGHLEGIRAEGWAAILGFMTGLQQAFTYVRSGDTDLLDYAR</sequence>
<reference evidence="2 3" key="1">
    <citation type="submission" date="2019-10" db="EMBL/GenBank/DDBJ databases">
        <title>Draft Genome Sequence of the Caffeine Degrading Methylotroph Methylorubrum populi PINKEL.</title>
        <authorList>
            <person name="Dawson S.C."/>
            <person name="Zhang X."/>
            <person name="Wright M.E."/>
            <person name="Sharma G."/>
            <person name="Langner J.T."/>
            <person name="Ditty J.L."/>
            <person name="Subuyuj G.A."/>
        </authorList>
    </citation>
    <scope>NUCLEOTIDE SEQUENCE [LARGE SCALE GENOMIC DNA]</scope>
    <source>
        <strain evidence="2 3">Pinkel</strain>
    </source>
</reference>